<protein>
    <submittedName>
        <fullName evidence="2">Uncharacterized protein</fullName>
    </submittedName>
</protein>
<feature type="region of interest" description="Disordered" evidence="1">
    <location>
        <begin position="1146"/>
        <end position="1168"/>
    </location>
</feature>
<name>A0A6C0LN44_9ZZZZ</name>
<dbReference type="EMBL" id="MN740526">
    <property type="protein sequence ID" value="QHU31368.1"/>
    <property type="molecule type" value="Genomic_DNA"/>
</dbReference>
<proteinExistence type="predicted"/>
<dbReference type="AlphaFoldDB" id="A0A6C0LN44"/>
<sequence>MAMADIEYLDEELEDIEYTEILSFEEMSRLNPSFIAMDKEEIYNNLYSFFKNKKKSDLLRSLFYDILVHREHSHGKLNDYSNYVFAVDGEIEKYGDDDTKDATLNFIMRYNGKDGNGGNGGGKLAEFVKRKFCVSYDRKSELMRLKPTHNTITTISEKIDSKDFPKYHPIIKEYPVIKCGTIDKVENIYNVNDGSGSGGNGGDDISLPILGAYYKIPTATTNDYMYAKIASHLLNSVNTNYKASANYQGIYELIKDTRPDIEMIMSEINRNKESFYLDYANIDNIFKKYDYSLDFISEEDLGRLTDLMDTIIKKEKERKNIHHVFKIKRPVLINKKLTFFDNIDKTLKVINISPEVHSFLEKTKDLILKYKSDVIQSDVIPLQHYNIYSIIKQINDNTVTIEEVIEDLRLSIKTINMEHTLNTINDILEAKENIEIIKGDCEKVKKSFIHSREHIFDYDKDGKKYVLSKREKKAVCDANDIDDYEGLQEPDDIIDDENKGIANDADAGTGTATAMASGIANHYDLNRYIANIHFKNEKGFIEMLRIILDLIKKINDVANIEIDYDDISAYLFKRYRSVSTRYEKYVKEFEKNNIEDAVKYAKKYAEMTPLHILENQYNKQTDKSHAAHASIIKKVNNEFIETLNVIFCNAICFWIIETQDKLLKGDITLNMNYLNPNHLDKLNTRGLLYYIIEIISDFFKYTDANNYVVNIKDLRKNLVFIVENEHKERDVAVLSELLSKKNADAKNKCAIDRGKYTDEERYYIDKLRFMPNSNSKFEKIHKYIQGCCLRKLDGNFNDNTDFDSEIIKYKEQYSKSRLISKERDMRYTPPKERNKRDTQVKKATQVMERSDDSDSDGDIFAKEAKEKNKHVKYVNKAPFMYNFKTYSVDAWLESMRSKKDISDLLPSDLIDKLINYDIDGIKSHITENIKRLKNVKNNISLDFLNCRHINYKEMLLSINRIIYMNAHSSSKYNDSEVLKNKITQSVKQIKKMLKHLYNLNKNYDAEEADVVNIINIAVISNSFHMPDLAGIENIPKDFIRENADKLYDYLKTYVDGKYNRFLTPEEIAIFINEKREEYKNKKLKENQDLDIEENEIRRQMKIAGIMKANKDAPADAADAVATVAAVADVVDTTGDLADAYKDAEKDKDYNSKDNDNYNIYDDIEEEAV</sequence>
<feature type="region of interest" description="Disordered" evidence="1">
    <location>
        <begin position="826"/>
        <end position="858"/>
    </location>
</feature>
<feature type="compositionally biased region" description="Basic and acidic residues" evidence="1">
    <location>
        <begin position="826"/>
        <end position="840"/>
    </location>
</feature>
<evidence type="ECO:0000256" key="1">
    <source>
        <dbReference type="SAM" id="MobiDB-lite"/>
    </source>
</evidence>
<reference evidence="2" key="1">
    <citation type="journal article" date="2020" name="Nature">
        <title>Giant virus diversity and host interactions through global metagenomics.</title>
        <authorList>
            <person name="Schulz F."/>
            <person name="Roux S."/>
            <person name="Paez-Espino D."/>
            <person name="Jungbluth S."/>
            <person name="Walsh D.A."/>
            <person name="Denef V.J."/>
            <person name="McMahon K.D."/>
            <person name="Konstantinidis K.T."/>
            <person name="Eloe-Fadrosh E.A."/>
            <person name="Kyrpides N.C."/>
            <person name="Woyke T."/>
        </authorList>
    </citation>
    <scope>NUCLEOTIDE SEQUENCE</scope>
    <source>
        <strain evidence="2">GVMAG-M-3300027963-21</strain>
    </source>
</reference>
<organism evidence="2">
    <name type="scientific">viral metagenome</name>
    <dbReference type="NCBI Taxonomy" id="1070528"/>
    <lineage>
        <taxon>unclassified sequences</taxon>
        <taxon>metagenomes</taxon>
        <taxon>organismal metagenomes</taxon>
    </lineage>
</organism>
<evidence type="ECO:0000313" key="2">
    <source>
        <dbReference type="EMBL" id="QHU31368.1"/>
    </source>
</evidence>
<accession>A0A6C0LN44</accession>
<feature type="compositionally biased region" description="Basic and acidic residues" evidence="1">
    <location>
        <begin position="1146"/>
        <end position="1155"/>
    </location>
</feature>